<dbReference type="Proteomes" id="UP000307173">
    <property type="component" value="Unassembled WGS sequence"/>
</dbReference>
<feature type="transmembrane region" description="Helical" evidence="1">
    <location>
        <begin position="6"/>
        <end position="29"/>
    </location>
</feature>
<evidence type="ECO:0000313" key="3">
    <source>
        <dbReference type="Proteomes" id="UP000307173"/>
    </source>
</evidence>
<keyword evidence="1" id="KW-0812">Transmembrane</keyword>
<organism evidence="2 3">
    <name type="scientific">Pichia inconspicua</name>
    <dbReference type="NCBI Taxonomy" id="52247"/>
    <lineage>
        <taxon>Eukaryota</taxon>
        <taxon>Fungi</taxon>
        <taxon>Dikarya</taxon>
        <taxon>Ascomycota</taxon>
        <taxon>Saccharomycotina</taxon>
        <taxon>Pichiomycetes</taxon>
        <taxon>Pichiales</taxon>
        <taxon>Pichiaceae</taxon>
        <taxon>Pichia</taxon>
    </lineage>
</organism>
<protein>
    <submittedName>
        <fullName evidence="2">Uncharacterized protein</fullName>
    </submittedName>
</protein>
<dbReference type="AlphaFoldDB" id="A0A4T0X1Q5"/>
<feature type="non-terminal residue" evidence="2">
    <location>
        <position position="1"/>
    </location>
</feature>
<sequence>RNGWFIGITGLISAMQVIIMIYGGAVFSIVPISAKLWTISLISSYMMIPFGTLLRVIPDCTIAKILPLDGIKKVIKFIEWFMFGCGMILTDDSSRTYRPLRNDDDDGDHDLDHDHGDIEANYRNDSDEWHSDSATVTNNNTLSKVNVPEIILEDTPSPILDAMHDGENHKLSTLTAVLH</sequence>
<keyword evidence="3" id="KW-1185">Reference proteome</keyword>
<feature type="transmembrane region" description="Helical" evidence="1">
    <location>
        <begin position="36"/>
        <end position="57"/>
    </location>
</feature>
<dbReference type="EMBL" id="SELW01000385">
    <property type="protein sequence ID" value="TID28593.1"/>
    <property type="molecule type" value="Genomic_DNA"/>
</dbReference>
<name>A0A4T0X1Q5_9ASCO</name>
<evidence type="ECO:0000313" key="2">
    <source>
        <dbReference type="EMBL" id="TID28593.1"/>
    </source>
</evidence>
<proteinExistence type="predicted"/>
<keyword evidence="1" id="KW-1133">Transmembrane helix</keyword>
<reference evidence="2 3" key="1">
    <citation type="journal article" date="2019" name="Front. Genet.">
        <title>Whole-Genome Sequencing of the Opportunistic Yeast Pathogen Candida inconspicua Uncovers Its Hybrid Origin.</title>
        <authorList>
            <person name="Mixao V."/>
            <person name="Hansen A.P."/>
            <person name="Saus E."/>
            <person name="Boekhout T."/>
            <person name="Lass-Florl C."/>
            <person name="Gabaldon T."/>
        </authorList>
    </citation>
    <scope>NUCLEOTIDE SEQUENCE [LARGE SCALE GENOMIC DNA]</scope>
    <source>
        <strain evidence="2 3">CBS 180</strain>
    </source>
</reference>
<evidence type="ECO:0000256" key="1">
    <source>
        <dbReference type="SAM" id="Phobius"/>
    </source>
</evidence>
<dbReference type="STRING" id="52247.A0A4T0X1Q5"/>
<gene>
    <name evidence="2" type="ORF">CANINC_002395</name>
</gene>
<dbReference type="OrthoDB" id="3216948at2759"/>
<accession>A0A4T0X1Q5</accession>
<keyword evidence="1" id="KW-0472">Membrane</keyword>
<comment type="caution">
    <text evidence="2">The sequence shown here is derived from an EMBL/GenBank/DDBJ whole genome shotgun (WGS) entry which is preliminary data.</text>
</comment>